<dbReference type="InterPro" id="IPR027417">
    <property type="entry name" value="P-loop_NTPase"/>
</dbReference>
<sequence>MPIRRAKPAETLYAEVADYDLVVTPDAALASAINRRLDRPHFGTFATTPRRLAAGRREQAEDRRAFLELVTETDHDWKAVAYAVGNVLQCWEHTGRLDAILEYDAYVDDATREVVDVMRTLRTTSKRLSEYTVDEDLSVNGDRSVDGDRSVAGGRSVDGDRSVNGDQSVAVVGHDQLTELERSVLPEEFDRVELFADEAFDHPPFHVFESATDVVAALLDTVSARNAEHVAVVLDGGGKYSSLVESAFEAADVPFYGGPGFADDPHHRAFVRLLRLCFRGSETTVGDAAPVLTQLGIDAPIADRERRLAAVDRPGVEWLRTFRDRLEDRTFAEALDAYASEAGVELSRLDEELESLGLADELVTDGAVDRLAYYLQTYEVPVDRDNEGVLLADAKSSAYVDRPVVFHLGMGEEWTHSAPQRPWVDTEAQFDRYVGSFQRLLQSGDRQYYLVQDAAGGEPITPCLYLGDLLDEEFERFSDLDSVEHRRRPRATGAGFERESTGVDPQSVETVSQSTLNSYVNSPRDYLFGRLLDTPDQERFVEGNLFHDFAEFYVNHPDVVAAADLDDLVDAMLAETEAFFSAADEPLRRRTYRVGLDLITEYLDEEGPESDEFLTPASGWGTNFFAEHFDEPVDSPLTERWFEDDALGVKGKIDLVRSPTQLLDYKSGRKKRLTQVVKGAALDPPADAPNFQAALYLTYYRTVRPDERIEFTFFHFLEPMADAVAGDADLDDALTTVTYHPISFDEYIGSREAFERLLDGYNDCRETFEDLGYAAYEEIVAPLTFPETTERDELRDSEFAERFTAAVDAATSADVDAEKGVDQAIREFNGIRKRAFFREDLDAFEAFVDERIEELNARRAGEERFPVDGLAGEPNYRRVDNRDLLLGDER</sequence>
<proteinExistence type="predicted"/>
<accession>A0A8T8LI43</accession>
<feature type="region of interest" description="Disordered" evidence="1">
    <location>
        <begin position="139"/>
        <end position="165"/>
    </location>
</feature>
<dbReference type="Proteomes" id="UP000679341">
    <property type="component" value="Chromosome"/>
</dbReference>
<evidence type="ECO:0000313" key="4">
    <source>
        <dbReference type="Proteomes" id="UP000679341"/>
    </source>
</evidence>
<name>A0A8T8LI43_9EURY</name>
<dbReference type="Pfam" id="PF12705">
    <property type="entry name" value="PDDEXK_1"/>
    <property type="match status" value="1"/>
</dbReference>
<organism evidence="3 4">
    <name type="scientific">Halorubrum ruber</name>
    <dbReference type="NCBI Taxonomy" id="2982524"/>
    <lineage>
        <taxon>Archaea</taxon>
        <taxon>Methanobacteriati</taxon>
        <taxon>Methanobacteriota</taxon>
        <taxon>Stenosarchaea group</taxon>
        <taxon>Halobacteria</taxon>
        <taxon>Halobacteriales</taxon>
        <taxon>Haloferacaceae</taxon>
        <taxon>Halorubrum</taxon>
    </lineage>
</organism>
<dbReference type="GeneID" id="64827743"/>
<dbReference type="KEGG" id="hss:J7656_09345"/>
<dbReference type="AlphaFoldDB" id="A0A8T8LI43"/>
<keyword evidence="4" id="KW-1185">Reference proteome</keyword>
<dbReference type="SUPFAM" id="SSF52540">
    <property type="entry name" value="P-loop containing nucleoside triphosphate hydrolases"/>
    <property type="match status" value="1"/>
</dbReference>
<evidence type="ECO:0000313" key="3">
    <source>
        <dbReference type="EMBL" id="QUO46819.1"/>
    </source>
</evidence>
<evidence type="ECO:0000256" key="1">
    <source>
        <dbReference type="SAM" id="MobiDB-lite"/>
    </source>
</evidence>
<dbReference type="RefSeq" id="WP_211553122.1">
    <property type="nucleotide sequence ID" value="NZ_CP073695.1"/>
</dbReference>
<dbReference type="EMBL" id="CP073695">
    <property type="protein sequence ID" value="QUO46819.1"/>
    <property type="molecule type" value="Genomic_DNA"/>
</dbReference>
<dbReference type="OrthoDB" id="319934at2157"/>
<gene>
    <name evidence="3" type="ORF">J7656_09345</name>
</gene>
<dbReference type="InterPro" id="IPR038726">
    <property type="entry name" value="PDDEXK_AddAB-type"/>
</dbReference>
<reference evidence="3 4" key="1">
    <citation type="submission" date="2021-03" db="EMBL/GenBank/DDBJ databases">
        <title>Halorubrum sodomense MBLA0099, Whole genome shotgun sequencing.</title>
        <authorList>
            <person name="Seo M.-J."/>
            <person name="Cho E.-S."/>
            <person name="Hwang C.Y."/>
        </authorList>
    </citation>
    <scope>NUCLEOTIDE SEQUENCE [LARGE SCALE GENOMIC DNA]</scope>
    <source>
        <strain evidence="3 4">MBLA0099</strain>
    </source>
</reference>
<evidence type="ECO:0000259" key="2">
    <source>
        <dbReference type="Pfam" id="PF12705"/>
    </source>
</evidence>
<protein>
    <submittedName>
        <fullName evidence="3">PD-(D/E)XK nuclease family protein</fullName>
    </submittedName>
</protein>
<feature type="region of interest" description="Disordered" evidence="1">
    <location>
        <begin position="486"/>
        <end position="508"/>
    </location>
</feature>
<feature type="domain" description="PD-(D/E)XK endonuclease-like" evidence="2">
    <location>
        <begin position="510"/>
        <end position="740"/>
    </location>
</feature>